<feature type="compositionally biased region" description="Basic and acidic residues" evidence="5">
    <location>
        <begin position="410"/>
        <end position="428"/>
    </location>
</feature>
<keyword evidence="3" id="KW-0539">Nucleus</keyword>
<feature type="region of interest" description="Disordered" evidence="5">
    <location>
        <begin position="174"/>
        <end position="296"/>
    </location>
</feature>
<evidence type="ECO:0000256" key="5">
    <source>
        <dbReference type="SAM" id="MobiDB-lite"/>
    </source>
</evidence>
<organism evidence="7 8">
    <name type="scientific">Alectoria fallacina</name>
    <dbReference type="NCBI Taxonomy" id="1903189"/>
    <lineage>
        <taxon>Eukaryota</taxon>
        <taxon>Fungi</taxon>
        <taxon>Dikarya</taxon>
        <taxon>Ascomycota</taxon>
        <taxon>Pezizomycotina</taxon>
        <taxon>Lecanoromycetes</taxon>
        <taxon>OSLEUM clade</taxon>
        <taxon>Lecanoromycetidae</taxon>
        <taxon>Lecanorales</taxon>
        <taxon>Lecanorineae</taxon>
        <taxon>Parmeliaceae</taxon>
        <taxon>Alectoria</taxon>
    </lineage>
</organism>
<feature type="compositionally biased region" description="Polar residues" evidence="5">
    <location>
        <begin position="474"/>
        <end position="500"/>
    </location>
</feature>
<dbReference type="Pfam" id="PF08573">
    <property type="entry name" value="SAE2"/>
    <property type="match status" value="1"/>
</dbReference>
<feature type="coiled-coil region" evidence="4">
    <location>
        <begin position="55"/>
        <end position="131"/>
    </location>
</feature>
<dbReference type="Proteomes" id="UP000664203">
    <property type="component" value="Unassembled WGS sequence"/>
</dbReference>
<accession>A0A8H3EXR5</accession>
<feature type="compositionally biased region" description="Polar residues" evidence="5">
    <location>
        <begin position="179"/>
        <end position="199"/>
    </location>
</feature>
<evidence type="ECO:0000259" key="6">
    <source>
        <dbReference type="Pfam" id="PF08573"/>
    </source>
</evidence>
<feature type="domain" description="DNA endonuclease activator Ctp1 C-terminal" evidence="6">
    <location>
        <begin position="740"/>
        <end position="856"/>
    </location>
</feature>
<feature type="region of interest" description="Disordered" evidence="5">
    <location>
        <begin position="640"/>
        <end position="669"/>
    </location>
</feature>
<sequence>MELPEGPQAEIRHTIRKHLDDLEHRLTGELTEKLTERYNTYSAERTGYLQEIDALRTKAARTEELEAENRKLNTALEEARQRYRERSKTDGHGGISELDRSTATLEPENKMENLTVDIEEYNRVKDDLVKLERDYGKLVWARDHLETKIREQKDSLRQWKEYRKSWILKHPNKRLNHLRPSSTRASPLTTAGDCRSSSAPTPPALPEGLTPSLTGVSRSPSPRHYAPADPKIIKHRPEQALENHSRDRESLSDETTGSHAGHNIANASDSGDVTKVTPESEGQAEPIKNESAAGGSSPIIVFERSLKRRRSVRDDVKNIRVHEDGQRHLGASPGTLSPKGEHISSPLPAPPLLHLDGPHDSLDLDDVGGHLDTPRKRQRIAQERLRSSMMLSLTEPQDGENTLGDATESDFPRSLDDGQAESERDKQLSSRAEVLRFLCQEPVDEEKKARKDDRMARQHAHNDRVHQLLEAAERSNSIFDTPVSSPPTTNEIVQHPYTPNDSREVRQRKPQLASPVILQPKDVNASVLPRTSDPFANRKRPCPPSHRDRGAAYVPILAEDGEGLNSYGDPLKAGKKSKDDRTVLQVLADKEAKAPATHYRLEALLTKPSPEKSLLISEESAAVSSDQAWSKTPVTRVYHSRSKCPATPRSLPTKKTELNHGPGTKSGLADFEPVEATMDRYSKSAQAVTKRTTKTPALRKPLPVDYSSETRPEHEPLRARPVHRLGLQDFKFNPAHSDYAYHESVRKHDEKKSLSGCTDRHCPRCKGLREYVIDSGYKTAQKPGESEDEADWHLMQEYLGDNRRQLRSMPAEERSNLLIEAKVKEFANRYGCHRQAFARARDAPGLWEVDFPTTQEEAENRIAADIVEREKVQERYWEATRPKGKWIFADE</sequence>
<evidence type="ECO:0000256" key="3">
    <source>
        <dbReference type="ARBA" id="ARBA00023242"/>
    </source>
</evidence>
<dbReference type="EMBL" id="CAJPDR010000054">
    <property type="protein sequence ID" value="CAF9912242.1"/>
    <property type="molecule type" value="Genomic_DNA"/>
</dbReference>
<feature type="region of interest" description="Disordered" evidence="5">
    <location>
        <begin position="474"/>
        <end position="514"/>
    </location>
</feature>
<keyword evidence="8" id="KW-1185">Reference proteome</keyword>
<name>A0A8H3EXR5_9LECA</name>
<feature type="compositionally biased region" description="Basic and acidic residues" evidence="5">
    <location>
        <begin position="317"/>
        <end position="327"/>
    </location>
</feature>
<dbReference type="InterPro" id="IPR013882">
    <property type="entry name" value="Ctp1_C"/>
</dbReference>
<reference evidence="7" key="1">
    <citation type="submission" date="2021-03" db="EMBL/GenBank/DDBJ databases">
        <authorList>
            <person name="Tagirdzhanova G."/>
        </authorList>
    </citation>
    <scope>NUCLEOTIDE SEQUENCE</scope>
</reference>
<evidence type="ECO:0000256" key="4">
    <source>
        <dbReference type="SAM" id="Coils"/>
    </source>
</evidence>
<feature type="region of interest" description="Disordered" evidence="5">
    <location>
        <begin position="389"/>
        <end position="429"/>
    </location>
</feature>
<feature type="compositionally biased region" description="Polar residues" evidence="5">
    <location>
        <begin position="211"/>
        <end position="220"/>
    </location>
</feature>
<comment type="subcellular location">
    <subcellularLocation>
        <location evidence="1">Nucleus</location>
    </subcellularLocation>
</comment>
<comment type="caution">
    <text evidence="7">The sequence shown here is derived from an EMBL/GenBank/DDBJ whole genome shotgun (WGS) entry which is preliminary data.</text>
</comment>
<feature type="region of interest" description="Disordered" evidence="5">
    <location>
        <begin position="527"/>
        <end position="548"/>
    </location>
</feature>
<feature type="region of interest" description="Disordered" evidence="5">
    <location>
        <begin position="317"/>
        <end position="377"/>
    </location>
</feature>
<keyword evidence="4" id="KW-0175">Coiled coil</keyword>
<evidence type="ECO:0000256" key="1">
    <source>
        <dbReference type="ARBA" id="ARBA00004123"/>
    </source>
</evidence>
<gene>
    <name evidence="7" type="ORF">ALECFALPRED_008011</name>
</gene>
<evidence type="ECO:0000313" key="8">
    <source>
        <dbReference type="Proteomes" id="UP000664203"/>
    </source>
</evidence>
<proteinExistence type="predicted"/>
<dbReference type="GO" id="GO:0005634">
    <property type="term" value="C:nucleus"/>
    <property type="evidence" value="ECO:0007669"/>
    <property type="project" value="UniProtKB-SubCell"/>
</dbReference>
<protein>
    <recommendedName>
        <fullName evidence="6">DNA endonuclease activator Ctp1 C-terminal domain-containing protein</fullName>
    </recommendedName>
</protein>
<dbReference type="AlphaFoldDB" id="A0A8H3EXR5"/>
<keyword evidence="2" id="KW-0227">DNA damage</keyword>
<feature type="compositionally biased region" description="Basic and acidic residues" evidence="5">
    <location>
        <begin position="231"/>
        <end position="251"/>
    </location>
</feature>
<evidence type="ECO:0000313" key="7">
    <source>
        <dbReference type="EMBL" id="CAF9912242.1"/>
    </source>
</evidence>
<feature type="compositionally biased region" description="Basic and acidic residues" evidence="5">
    <location>
        <begin position="356"/>
        <end position="377"/>
    </location>
</feature>
<dbReference type="OrthoDB" id="5801062at2759"/>
<evidence type="ECO:0000256" key="2">
    <source>
        <dbReference type="ARBA" id="ARBA00022763"/>
    </source>
</evidence>
<dbReference type="GO" id="GO:0006281">
    <property type="term" value="P:DNA repair"/>
    <property type="evidence" value="ECO:0007669"/>
    <property type="project" value="InterPro"/>
</dbReference>